<keyword evidence="10" id="KW-1185">Reference proteome</keyword>
<dbReference type="InterPro" id="IPR004020">
    <property type="entry name" value="DAPIN"/>
</dbReference>
<dbReference type="Pfam" id="PF00619">
    <property type="entry name" value="CARD"/>
    <property type="match status" value="1"/>
</dbReference>
<dbReference type="InterPro" id="IPR011029">
    <property type="entry name" value="DEATH-like_dom_sf"/>
</dbReference>
<evidence type="ECO:0000256" key="1">
    <source>
        <dbReference type="ARBA" id="ARBA00004110"/>
    </source>
</evidence>
<dbReference type="PANTHER" id="PTHR46985:SF2">
    <property type="entry name" value="APOPTOSIS-ASSOCIATED SPECK-LIKE PROTEIN CONTAINING A CARD"/>
    <property type="match status" value="1"/>
</dbReference>
<protein>
    <recommendedName>
        <fullName evidence="11">CARD domain-containing protein</fullName>
    </recommendedName>
</protein>
<evidence type="ECO:0008006" key="11">
    <source>
        <dbReference type="Google" id="ProtNLM"/>
    </source>
</evidence>
<feature type="domain" description="CARD" evidence="7">
    <location>
        <begin position="142"/>
        <end position="223"/>
    </location>
</feature>
<gene>
    <name evidence="9" type="ORF">MATL_G00225600</name>
</gene>
<keyword evidence="3" id="KW-0399">Innate immunity</keyword>
<evidence type="ECO:0000259" key="8">
    <source>
        <dbReference type="PROSITE" id="PS50824"/>
    </source>
</evidence>
<dbReference type="Gene3D" id="1.10.533.10">
    <property type="entry name" value="Death Domain, Fas"/>
    <property type="match status" value="2"/>
</dbReference>
<dbReference type="InterPro" id="IPR033516">
    <property type="entry name" value="CARD8/ASC/NALP1_CARD"/>
</dbReference>
<reference evidence="9" key="1">
    <citation type="submission" date="2021-01" db="EMBL/GenBank/DDBJ databases">
        <authorList>
            <person name="Zahm M."/>
            <person name="Roques C."/>
            <person name="Cabau C."/>
            <person name="Klopp C."/>
            <person name="Donnadieu C."/>
            <person name="Jouanno E."/>
            <person name="Lampietro C."/>
            <person name="Louis A."/>
            <person name="Herpin A."/>
            <person name="Echchiki A."/>
            <person name="Berthelot C."/>
            <person name="Parey E."/>
            <person name="Roest-Crollius H."/>
            <person name="Braasch I."/>
            <person name="Postlethwait J."/>
            <person name="Bobe J."/>
            <person name="Montfort J."/>
            <person name="Bouchez O."/>
            <person name="Begum T."/>
            <person name="Mejri S."/>
            <person name="Adams A."/>
            <person name="Chen W.-J."/>
            <person name="Guiguen Y."/>
        </authorList>
    </citation>
    <scope>NUCLEOTIDE SEQUENCE</scope>
    <source>
        <strain evidence="9">YG-15Mar2019-1</strain>
        <tissue evidence="9">Brain</tissue>
    </source>
</reference>
<dbReference type="SUPFAM" id="SSF47986">
    <property type="entry name" value="DEATH domain"/>
    <property type="match status" value="2"/>
</dbReference>
<proteinExistence type="predicted"/>
<comment type="subcellular location">
    <subcellularLocation>
        <location evidence="1">Inflammasome</location>
    </subcellularLocation>
</comment>
<dbReference type="InterPro" id="IPR051249">
    <property type="entry name" value="NLRP_Inflammasome"/>
</dbReference>
<dbReference type="AlphaFoldDB" id="A0A9D3T2X9"/>
<dbReference type="PROSITE" id="PS50209">
    <property type="entry name" value="CARD"/>
    <property type="match status" value="1"/>
</dbReference>
<name>A0A9D3T2X9_MEGAT</name>
<dbReference type="PROSITE" id="PS50824">
    <property type="entry name" value="DAPIN"/>
    <property type="match status" value="1"/>
</dbReference>
<evidence type="ECO:0000256" key="4">
    <source>
        <dbReference type="ARBA" id="ARBA00022859"/>
    </source>
</evidence>
<dbReference type="EMBL" id="JAFDVH010000020">
    <property type="protein sequence ID" value="KAG7458911.1"/>
    <property type="molecule type" value="Genomic_DNA"/>
</dbReference>
<keyword evidence="4" id="KW-0391">Immunity</keyword>
<keyword evidence="2" id="KW-0963">Cytoplasm</keyword>
<dbReference type="CDD" id="cd08330">
    <property type="entry name" value="CARD_ASC_NALP1"/>
    <property type="match status" value="1"/>
</dbReference>
<evidence type="ECO:0000256" key="3">
    <source>
        <dbReference type="ARBA" id="ARBA00022588"/>
    </source>
</evidence>
<dbReference type="PANTHER" id="PTHR46985">
    <property type="entry name" value="NACHT, LRR AND PYD DOMAINS-CONTAINING PROTEIN 1"/>
    <property type="match status" value="1"/>
</dbReference>
<dbReference type="Pfam" id="PF02758">
    <property type="entry name" value="PYRIN"/>
    <property type="match status" value="1"/>
</dbReference>
<dbReference type="InterPro" id="IPR001315">
    <property type="entry name" value="CARD"/>
</dbReference>
<dbReference type="Proteomes" id="UP001046870">
    <property type="component" value="Chromosome 20"/>
</dbReference>
<sequence length="223" mass="24613">MPQSVYKCINDTLDELSTDELNRFKRKLCELKKIGYGLIENATSVDLTWKIINKFTEDGAIGCVVDVLKATDLNNVAKQLQKEAHTCQADSRATEVEGAVVEAKGITKDPAETSGRKCTVAGHCAYSTTEMECHSDDLSGVKFVDDNKAELIQRVTLVEPLAEALGPMIPDEAYSKIRAARTSQEKMRELYDALHEGGPETKAAFYRALCKQNKHLVKHLGGH</sequence>
<keyword evidence="6" id="KW-1271">Inflammasome</keyword>
<dbReference type="GO" id="GO:0045087">
    <property type="term" value="P:innate immune response"/>
    <property type="evidence" value="ECO:0007669"/>
    <property type="project" value="UniProtKB-KW"/>
</dbReference>
<evidence type="ECO:0000256" key="2">
    <source>
        <dbReference type="ARBA" id="ARBA00022490"/>
    </source>
</evidence>
<feature type="domain" description="Pyrin" evidence="8">
    <location>
        <begin position="1"/>
        <end position="86"/>
    </location>
</feature>
<dbReference type="GO" id="GO:0006954">
    <property type="term" value="P:inflammatory response"/>
    <property type="evidence" value="ECO:0007669"/>
    <property type="project" value="UniProtKB-KW"/>
</dbReference>
<dbReference type="OrthoDB" id="8888059at2759"/>
<evidence type="ECO:0000259" key="7">
    <source>
        <dbReference type="PROSITE" id="PS50209"/>
    </source>
</evidence>
<keyword evidence="5" id="KW-0395">Inflammatory response</keyword>
<comment type="caution">
    <text evidence="9">The sequence shown here is derived from an EMBL/GenBank/DDBJ whole genome shotgun (WGS) entry which is preliminary data.</text>
</comment>
<dbReference type="GO" id="GO:0061702">
    <property type="term" value="C:canonical inflammasome complex"/>
    <property type="evidence" value="ECO:0007669"/>
    <property type="project" value="UniProtKB-SubCell"/>
</dbReference>
<evidence type="ECO:0000313" key="10">
    <source>
        <dbReference type="Proteomes" id="UP001046870"/>
    </source>
</evidence>
<evidence type="ECO:0000256" key="5">
    <source>
        <dbReference type="ARBA" id="ARBA00023198"/>
    </source>
</evidence>
<accession>A0A9D3T2X9</accession>
<dbReference type="GO" id="GO:0042981">
    <property type="term" value="P:regulation of apoptotic process"/>
    <property type="evidence" value="ECO:0007669"/>
    <property type="project" value="InterPro"/>
</dbReference>
<organism evidence="9 10">
    <name type="scientific">Megalops atlanticus</name>
    <name type="common">Tarpon</name>
    <name type="synonym">Clupea gigantea</name>
    <dbReference type="NCBI Taxonomy" id="7932"/>
    <lineage>
        <taxon>Eukaryota</taxon>
        <taxon>Metazoa</taxon>
        <taxon>Chordata</taxon>
        <taxon>Craniata</taxon>
        <taxon>Vertebrata</taxon>
        <taxon>Euteleostomi</taxon>
        <taxon>Actinopterygii</taxon>
        <taxon>Neopterygii</taxon>
        <taxon>Teleostei</taxon>
        <taxon>Elopiformes</taxon>
        <taxon>Megalopidae</taxon>
        <taxon>Megalops</taxon>
    </lineage>
</organism>
<dbReference type="SMART" id="SM01289">
    <property type="entry name" value="PYRIN"/>
    <property type="match status" value="1"/>
</dbReference>
<evidence type="ECO:0000256" key="6">
    <source>
        <dbReference type="ARBA" id="ARBA00023233"/>
    </source>
</evidence>
<evidence type="ECO:0000313" key="9">
    <source>
        <dbReference type="EMBL" id="KAG7458911.1"/>
    </source>
</evidence>